<evidence type="ECO:0000256" key="12">
    <source>
        <dbReference type="SAM" id="MobiDB-lite"/>
    </source>
</evidence>
<feature type="compositionally biased region" description="Polar residues" evidence="12">
    <location>
        <begin position="1060"/>
        <end position="1074"/>
    </location>
</feature>
<feature type="compositionally biased region" description="Low complexity" evidence="12">
    <location>
        <begin position="1168"/>
        <end position="1182"/>
    </location>
</feature>
<dbReference type="Gene3D" id="1.10.238.10">
    <property type="entry name" value="EF-hand"/>
    <property type="match status" value="3"/>
</dbReference>
<dbReference type="PROSITE" id="PS50030">
    <property type="entry name" value="UBA"/>
    <property type="match status" value="1"/>
</dbReference>
<dbReference type="Proteomes" id="UP000738349">
    <property type="component" value="Unassembled WGS sequence"/>
</dbReference>
<feature type="compositionally biased region" description="Polar residues" evidence="12">
    <location>
        <begin position="801"/>
        <end position="830"/>
    </location>
</feature>
<feature type="region of interest" description="Disordered" evidence="12">
    <location>
        <begin position="696"/>
        <end position="750"/>
    </location>
</feature>
<gene>
    <name evidence="16" type="ORF">EDB81DRAFT_409380</name>
</gene>
<comment type="subcellular location">
    <subcellularLocation>
        <location evidence="3">Cell membrane</location>
        <topology evidence="3">Peripheral membrane protein</topology>
        <orientation evidence="3">Cytoplasmic side</orientation>
    </subcellularLocation>
    <subcellularLocation>
        <location evidence="2">Cytoplasm</location>
        <location evidence="2">Cytoskeleton</location>
        <location evidence="2">Actin patch</location>
    </subcellularLocation>
    <subcellularLocation>
        <location evidence="1">Endosome membrane</location>
        <topology evidence="1">Peripheral membrane protein</topology>
        <orientation evidence="1">Cytoplasmic side</orientation>
    </subcellularLocation>
</comment>
<dbReference type="GO" id="GO:0016197">
    <property type="term" value="P:endosomal transport"/>
    <property type="evidence" value="ECO:0007669"/>
    <property type="project" value="TreeGrafter"/>
</dbReference>
<evidence type="ECO:0000259" key="15">
    <source>
        <dbReference type="PROSITE" id="PS50222"/>
    </source>
</evidence>
<feature type="compositionally biased region" description="Low complexity" evidence="12">
    <location>
        <begin position="924"/>
        <end position="941"/>
    </location>
</feature>
<feature type="compositionally biased region" description="Basic and acidic residues" evidence="12">
    <location>
        <begin position="701"/>
        <end position="722"/>
    </location>
</feature>
<feature type="domain" description="EF-hand" evidence="15">
    <location>
        <begin position="315"/>
        <end position="350"/>
    </location>
</feature>
<dbReference type="SUPFAM" id="SSF46934">
    <property type="entry name" value="UBA-like"/>
    <property type="match status" value="1"/>
</dbReference>
<evidence type="ECO:0000313" key="17">
    <source>
        <dbReference type="Proteomes" id="UP000738349"/>
    </source>
</evidence>
<dbReference type="GO" id="GO:0005509">
    <property type="term" value="F:calcium ion binding"/>
    <property type="evidence" value="ECO:0007669"/>
    <property type="project" value="InterPro"/>
</dbReference>
<name>A0A9P9F7U5_9HYPO</name>
<feature type="coiled-coil region" evidence="11">
    <location>
        <begin position="550"/>
        <end position="668"/>
    </location>
</feature>
<evidence type="ECO:0000256" key="9">
    <source>
        <dbReference type="ARBA" id="ARBA00023212"/>
    </source>
</evidence>
<evidence type="ECO:0000256" key="1">
    <source>
        <dbReference type="ARBA" id="ARBA00004125"/>
    </source>
</evidence>
<dbReference type="InterPro" id="IPR009060">
    <property type="entry name" value="UBA-like_sf"/>
</dbReference>
<dbReference type="Gene3D" id="1.10.8.10">
    <property type="entry name" value="DNA helicase RuvA subunit, C-terminal domain"/>
    <property type="match status" value="1"/>
</dbReference>
<comment type="caution">
    <text evidence="16">The sequence shown here is derived from an EMBL/GenBank/DDBJ whole genome shotgun (WGS) entry which is preliminary data.</text>
</comment>
<dbReference type="InterPro" id="IPR000261">
    <property type="entry name" value="EH_dom"/>
</dbReference>
<dbReference type="EMBL" id="JAGMUV010000005">
    <property type="protein sequence ID" value="KAH7156998.1"/>
    <property type="molecule type" value="Genomic_DNA"/>
</dbReference>
<feature type="compositionally biased region" description="Polar residues" evidence="12">
    <location>
        <begin position="963"/>
        <end position="981"/>
    </location>
</feature>
<keyword evidence="17" id="KW-1185">Reference proteome</keyword>
<dbReference type="GO" id="GO:0006897">
    <property type="term" value="P:endocytosis"/>
    <property type="evidence" value="ECO:0007669"/>
    <property type="project" value="UniProtKB-KW"/>
</dbReference>
<dbReference type="GO" id="GO:0010008">
    <property type="term" value="C:endosome membrane"/>
    <property type="evidence" value="ECO:0007669"/>
    <property type="project" value="UniProtKB-SubCell"/>
</dbReference>
<dbReference type="InterPro" id="IPR002048">
    <property type="entry name" value="EF_hand_dom"/>
</dbReference>
<dbReference type="PROSITE" id="PS50222">
    <property type="entry name" value="EF_HAND_2"/>
    <property type="match status" value="1"/>
</dbReference>
<dbReference type="GO" id="GO:0030479">
    <property type="term" value="C:actin cortical patch"/>
    <property type="evidence" value="ECO:0007669"/>
    <property type="project" value="UniProtKB-SubCell"/>
</dbReference>
<evidence type="ECO:0000256" key="5">
    <source>
        <dbReference type="ARBA" id="ARBA00022583"/>
    </source>
</evidence>
<proteinExistence type="predicted"/>
<comment type="subunit">
    <text evidence="4">Component of the PAN1 actin cytoskeleton-regulatory complex.</text>
</comment>
<feature type="domain" description="EH" evidence="14">
    <location>
        <begin position="158"/>
        <end position="249"/>
    </location>
</feature>
<feature type="compositionally biased region" description="Low complexity" evidence="12">
    <location>
        <begin position="781"/>
        <end position="791"/>
    </location>
</feature>
<feature type="region of interest" description="Disordered" evidence="12">
    <location>
        <begin position="249"/>
        <end position="307"/>
    </location>
</feature>
<keyword evidence="9" id="KW-0206">Cytoskeleton</keyword>
<evidence type="ECO:0000256" key="11">
    <source>
        <dbReference type="SAM" id="Coils"/>
    </source>
</evidence>
<keyword evidence="7 11" id="KW-0175">Coiled coil</keyword>
<evidence type="ECO:0000256" key="3">
    <source>
        <dbReference type="ARBA" id="ARBA00004413"/>
    </source>
</evidence>
<dbReference type="GO" id="GO:0005886">
    <property type="term" value="C:plasma membrane"/>
    <property type="evidence" value="ECO:0007669"/>
    <property type="project" value="UniProtKB-SubCell"/>
</dbReference>
<dbReference type="SUPFAM" id="SSF47473">
    <property type="entry name" value="EF-hand"/>
    <property type="match status" value="3"/>
</dbReference>
<dbReference type="SMART" id="SM00027">
    <property type="entry name" value="EH"/>
    <property type="match status" value="3"/>
</dbReference>
<evidence type="ECO:0000259" key="13">
    <source>
        <dbReference type="PROSITE" id="PS50030"/>
    </source>
</evidence>
<feature type="region of interest" description="Disordered" evidence="12">
    <location>
        <begin position="962"/>
        <end position="1231"/>
    </location>
</feature>
<keyword evidence="5" id="KW-0254">Endocytosis</keyword>
<comment type="function">
    <text evidence="10">Component of the PAN1 actin cytoskeleton-regulatory complex required for the internalization of endosomes during actin-coupled endocytosis. The complex links the site of endocytosis to the cell membrane-associated actin cytoskeleton. Mediates uptake of external molecules and vacuolar degradation of plasma membrane proteins. Plays a role in the proper organization of the cell membrane-associated actin cytoskeleton and promotes its destabilization.</text>
</comment>
<keyword evidence="8" id="KW-0009">Actin-binding</keyword>
<sequence>MAADAVSEPAAPNLNLSSEEKRAYGQLFRQADTDNVGVVTGEVAVKFFDKTRLNSHILGEIWQIADQENRGFLTPAGFGIVLRLIGHAQAGREPTREIALQQGPLPRFDGFGPPVPAAGVPAGIPPPPVPMSSPPPPVALQAQSTGGPIRIPPLTPEKVAQYAGLFERQGLQAGGQLPGDQAKQIFEKSGLPNEALGRIWQLADTEQRGALILTEFVIAMHLLTSMKTGALRALPSILPAGLYEAASRRPASRQASTGPGISAIPRQVSGSAQLRTGSPLGRPPMSPQGTGASPLAPPTMSPQATGASDWAVTPADKARFDQIYADLDKGNKGYITGEEAVPFLSQSNLPEDTLAQIWDLSDINSQGQLNRDQFAVAMYLIRQQRGGRSVPLPSTLPLNLVPPSFRNHVRPPTATSAFDAPPPVVQPPPPQPKSALEDLFGLDSSAPSPAPPAQPQAPMSTGGSNANDPFGAGSNVLTPSSPIRAATTGTSSFKPFVPSSSFGRGLTTTPTGGSSGSGPRQPHLASASEDLLADNDPEASRNLSGETTELANLSNQISSLSTQMQDVQAKRTTTQNELTQATSQKQNFEQRLAQLRTLYEKEAQDTRALEEQLKAARAETQKLQSECMALDGTYRDIQTQHQQVLASLQEDQKENGNLRERIRVVNGEIAQIKPQIEKLKSEARQQKGLVAINKKQLSTTEGERDKLKSEAEDLVKSNEELSRQVNASSPASASAQIASPAASTSSGNNPFFRRTASTDIMGAFASPPAKNISDKSFDDLFGPSFSGSTSGTPPPPAVFKPQNTGASSTSVGSYSTPPTSSPVISRQPTVSIDPPAPPESRQISSSFLPFVDNTESLSSSRQVSPPASRVDDPLHGPATPIPGDLAASVNSPLGISTADDAEEPESKTGNVAPVEVSREVHGDSALSPPAAATSATNTADPFGTVDEAKAKADFENAFAAFTTAKTQSKPAPEATKSTSAFDSEFPPISELERDDSDSDSASERGGFEDDFAPVSPPNKLSGETDTSEGGAMLGADDPKPIPFAPTKETAFPSDPKENTEQPASPATVTDAQRTNVDDIFGSAAEASVAPKQTVSSNPPQAKGAFDDVESDFEGLEDAKEGSGDEEFANISRSGLEDFNPVFDSSPPASQAKSESTAFGNESSFDFVSASSTGAPPASGTSAQSKAAEAHDWDAIFSGFDSGSAAATAPAPADKQTASPAQTQEEFQPDDPILKRLTSMGYERQSALDALEKYDYDVNKAANYLASHS</sequence>
<feature type="domain" description="EH" evidence="14">
    <location>
        <begin position="316"/>
        <end position="407"/>
    </location>
</feature>
<feature type="compositionally biased region" description="Acidic residues" evidence="12">
    <location>
        <begin position="1106"/>
        <end position="1115"/>
    </location>
</feature>
<feature type="compositionally biased region" description="Polar residues" evidence="12">
    <location>
        <begin position="1146"/>
        <end position="1165"/>
    </location>
</feature>
<dbReference type="CDD" id="cd14270">
    <property type="entry name" value="UBA"/>
    <property type="match status" value="1"/>
</dbReference>
<evidence type="ECO:0000256" key="8">
    <source>
        <dbReference type="ARBA" id="ARBA00023203"/>
    </source>
</evidence>
<dbReference type="OrthoDB" id="524326at2759"/>
<evidence type="ECO:0000313" key="16">
    <source>
        <dbReference type="EMBL" id="KAH7156998.1"/>
    </source>
</evidence>
<dbReference type="GO" id="GO:0003779">
    <property type="term" value="F:actin binding"/>
    <property type="evidence" value="ECO:0007669"/>
    <property type="project" value="UniProtKB-KW"/>
</dbReference>
<feature type="compositionally biased region" description="Polar residues" evidence="12">
    <location>
        <begin position="1090"/>
        <end position="1099"/>
    </location>
</feature>
<dbReference type="PROSITE" id="PS50031">
    <property type="entry name" value="EH"/>
    <property type="match status" value="3"/>
</dbReference>
<feature type="compositionally biased region" description="Pro residues" evidence="12">
    <location>
        <begin position="420"/>
        <end position="432"/>
    </location>
</feature>
<dbReference type="SMART" id="SM00165">
    <property type="entry name" value="UBA"/>
    <property type="match status" value="1"/>
</dbReference>
<dbReference type="PANTHER" id="PTHR11216:SF170">
    <property type="entry name" value="DYNAMIN ASSOCIATED PROTEIN 160, ISOFORM D"/>
    <property type="match status" value="1"/>
</dbReference>
<dbReference type="Gene3D" id="1.10.287.1490">
    <property type="match status" value="1"/>
</dbReference>
<feature type="compositionally biased region" description="Polar residues" evidence="12">
    <location>
        <begin position="841"/>
        <end position="865"/>
    </location>
</feature>
<dbReference type="Pfam" id="PF12763">
    <property type="entry name" value="EH"/>
    <property type="match status" value="3"/>
</dbReference>
<dbReference type="PANTHER" id="PTHR11216">
    <property type="entry name" value="EH DOMAIN"/>
    <property type="match status" value="1"/>
</dbReference>
<feature type="region of interest" description="Disordered" evidence="12">
    <location>
        <begin position="768"/>
        <end position="942"/>
    </location>
</feature>
<dbReference type="AlphaFoldDB" id="A0A9P9F7U5"/>
<evidence type="ECO:0000256" key="7">
    <source>
        <dbReference type="ARBA" id="ARBA00023054"/>
    </source>
</evidence>
<evidence type="ECO:0000256" key="10">
    <source>
        <dbReference type="ARBA" id="ARBA00025194"/>
    </source>
</evidence>
<protein>
    <submittedName>
        <fullName evidence="16">Uncharacterized protein</fullName>
    </submittedName>
</protein>
<dbReference type="CDD" id="cd00052">
    <property type="entry name" value="EH"/>
    <property type="match status" value="3"/>
</dbReference>
<dbReference type="InterPro" id="IPR011992">
    <property type="entry name" value="EF-hand-dom_pair"/>
</dbReference>
<organism evidence="16 17">
    <name type="scientific">Dactylonectria macrodidyma</name>
    <dbReference type="NCBI Taxonomy" id="307937"/>
    <lineage>
        <taxon>Eukaryota</taxon>
        <taxon>Fungi</taxon>
        <taxon>Dikarya</taxon>
        <taxon>Ascomycota</taxon>
        <taxon>Pezizomycotina</taxon>
        <taxon>Sordariomycetes</taxon>
        <taxon>Hypocreomycetidae</taxon>
        <taxon>Hypocreales</taxon>
        <taxon>Nectriaceae</taxon>
        <taxon>Dactylonectria</taxon>
    </lineage>
</organism>
<reference evidence="16" key="1">
    <citation type="journal article" date="2021" name="Nat. Commun.">
        <title>Genetic determinants of endophytism in the Arabidopsis root mycobiome.</title>
        <authorList>
            <person name="Mesny F."/>
            <person name="Miyauchi S."/>
            <person name="Thiergart T."/>
            <person name="Pickel B."/>
            <person name="Atanasova L."/>
            <person name="Karlsson M."/>
            <person name="Huettel B."/>
            <person name="Barry K.W."/>
            <person name="Haridas S."/>
            <person name="Chen C."/>
            <person name="Bauer D."/>
            <person name="Andreopoulos W."/>
            <person name="Pangilinan J."/>
            <person name="LaButti K."/>
            <person name="Riley R."/>
            <person name="Lipzen A."/>
            <person name="Clum A."/>
            <person name="Drula E."/>
            <person name="Henrissat B."/>
            <person name="Kohler A."/>
            <person name="Grigoriev I.V."/>
            <person name="Martin F.M."/>
            <person name="Hacquard S."/>
        </authorList>
    </citation>
    <scope>NUCLEOTIDE SEQUENCE</scope>
    <source>
        <strain evidence="16">MPI-CAGE-AT-0147</strain>
    </source>
</reference>
<feature type="compositionally biased region" description="Polar residues" evidence="12">
    <location>
        <begin position="1215"/>
        <end position="1225"/>
    </location>
</feature>
<feature type="domain" description="EH" evidence="14">
    <location>
        <begin position="20"/>
        <end position="130"/>
    </location>
</feature>
<dbReference type="InterPro" id="IPR015940">
    <property type="entry name" value="UBA"/>
</dbReference>
<evidence type="ECO:0000256" key="2">
    <source>
        <dbReference type="ARBA" id="ARBA00004134"/>
    </source>
</evidence>
<feature type="domain" description="UBA" evidence="13">
    <location>
        <begin position="1227"/>
        <end position="1267"/>
    </location>
</feature>
<feature type="region of interest" description="Disordered" evidence="12">
    <location>
        <begin position="407"/>
        <end position="527"/>
    </location>
</feature>
<feature type="compositionally biased region" description="Low complexity" evidence="12">
    <location>
        <begin position="491"/>
        <end position="512"/>
    </location>
</feature>
<evidence type="ECO:0000256" key="4">
    <source>
        <dbReference type="ARBA" id="ARBA00011159"/>
    </source>
</evidence>
<keyword evidence="6" id="KW-0967">Endosome</keyword>
<evidence type="ECO:0000259" key="14">
    <source>
        <dbReference type="PROSITE" id="PS50031"/>
    </source>
</evidence>
<feature type="compositionally biased region" description="Low complexity" evidence="12">
    <location>
        <begin position="727"/>
        <end position="746"/>
    </location>
</feature>
<dbReference type="Pfam" id="PF00627">
    <property type="entry name" value="UBA"/>
    <property type="match status" value="1"/>
</dbReference>
<accession>A0A9P9F7U5</accession>
<keyword evidence="9" id="KW-0963">Cytoplasm</keyword>
<evidence type="ECO:0000256" key="6">
    <source>
        <dbReference type="ARBA" id="ARBA00022753"/>
    </source>
</evidence>